<comment type="caution">
    <text evidence="1">The sequence shown here is derived from an EMBL/GenBank/DDBJ whole genome shotgun (WGS) entry which is preliminary data.</text>
</comment>
<protein>
    <submittedName>
        <fullName evidence="1">Uncharacterized protein</fullName>
    </submittedName>
</protein>
<accession>X1MYP7</accession>
<feature type="non-terminal residue" evidence="1">
    <location>
        <position position="102"/>
    </location>
</feature>
<dbReference type="AlphaFoldDB" id="X1MYP7"/>
<organism evidence="1">
    <name type="scientific">marine sediment metagenome</name>
    <dbReference type="NCBI Taxonomy" id="412755"/>
    <lineage>
        <taxon>unclassified sequences</taxon>
        <taxon>metagenomes</taxon>
        <taxon>ecological metagenomes</taxon>
    </lineage>
</organism>
<dbReference type="EMBL" id="BARV01031328">
    <property type="protein sequence ID" value="GAI36433.1"/>
    <property type="molecule type" value="Genomic_DNA"/>
</dbReference>
<evidence type="ECO:0000313" key="1">
    <source>
        <dbReference type="EMBL" id="GAI36433.1"/>
    </source>
</evidence>
<reference evidence="1" key="1">
    <citation type="journal article" date="2014" name="Front. Microbiol.">
        <title>High frequency of phylogenetically diverse reductive dehalogenase-homologous genes in deep subseafloor sedimentary metagenomes.</title>
        <authorList>
            <person name="Kawai M."/>
            <person name="Futagami T."/>
            <person name="Toyoda A."/>
            <person name="Takaki Y."/>
            <person name="Nishi S."/>
            <person name="Hori S."/>
            <person name="Arai W."/>
            <person name="Tsubouchi T."/>
            <person name="Morono Y."/>
            <person name="Uchiyama I."/>
            <person name="Ito T."/>
            <person name="Fujiyama A."/>
            <person name="Inagaki F."/>
            <person name="Takami H."/>
        </authorList>
    </citation>
    <scope>NUCLEOTIDE SEQUENCE</scope>
    <source>
        <strain evidence="1">Expedition CK06-06</strain>
    </source>
</reference>
<proteinExistence type="predicted"/>
<name>X1MYP7_9ZZZZ</name>
<sequence>MVSSPREHDGTWGGLQPVYVTTLLKSPAPSFVLAGSVRKFVNPAYANLLKSIDIDPAVALKFELTGFKAYSCPNDRCGVGGVFLPIISCGRYHPHVSQRHAS</sequence>
<gene>
    <name evidence="1" type="ORF">S06H3_49596</name>
</gene>